<dbReference type="Pfam" id="PF01066">
    <property type="entry name" value="CDP-OH_P_transf"/>
    <property type="match status" value="1"/>
</dbReference>
<dbReference type="OrthoDB" id="9777147at2"/>
<protein>
    <submittedName>
        <fullName evidence="13">Phosphatidylserine synthase</fullName>
        <ecNumber evidence="13">2.7.8.8</ecNumber>
    </submittedName>
</protein>
<keyword evidence="5 12" id="KW-0812">Transmembrane</keyword>
<reference evidence="13 14" key="1">
    <citation type="journal article" date="2013" name="Stand. Genomic Sci.">
        <title>Genome sequence of the reddish-pigmented Rubellimicrobium thermophilum type strain (DSM 16684(T)), a member of the Roseobacter clade.</title>
        <authorList>
            <person name="Fiebig A."/>
            <person name="Riedel T."/>
            <person name="Gronow S."/>
            <person name="Petersen J."/>
            <person name="Klenk H.P."/>
            <person name="Goker M."/>
        </authorList>
    </citation>
    <scope>NUCLEOTIDE SEQUENCE [LARGE SCALE GENOMIC DNA]</scope>
    <source>
        <strain evidence="13 14">DSM 16684</strain>
    </source>
</reference>
<evidence type="ECO:0000313" key="14">
    <source>
        <dbReference type="Proteomes" id="UP000015346"/>
    </source>
</evidence>
<evidence type="ECO:0000256" key="5">
    <source>
        <dbReference type="ARBA" id="ARBA00022692"/>
    </source>
</evidence>
<keyword evidence="3" id="KW-0444">Lipid biosynthesis</keyword>
<evidence type="ECO:0000256" key="8">
    <source>
        <dbReference type="ARBA" id="ARBA00023136"/>
    </source>
</evidence>
<keyword evidence="4 11" id="KW-0808">Transferase</keyword>
<accession>S9S6R4</accession>
<keyword evidence="10" id="KW-1208">Phospholipid metabolism</keyword>
<dbReference type="EC" id="2.7.8.8" evidence="13"/>
<dbReference type="InterPro" id="IPR000462">
    <property type="entry name" value="CDP-OH_P_trans"/>
</dbReference>
<dbReference type="Proteomes" id="UP000015346">
    <property type="component" value="Unassembled WGS sequence"/>
</dbReference>
<evidence type="ECO:0000256" key="1">
    <source>
        <dbReference type="ARBA" id="ARBA00004141"/>
    </source>
</evidence>
<dbReference type="InterPro" id="IPR048254">
    <property type="entry name" value="CDP_ALCOHOL_P_TRANSF_CS"/>
</dbReference>
<name>S9S6R4_9RHOB</name>
<keyword evidence="7" id="KW-0443">Lipid metabolism</keyword>
<dbReference type="HOGENOM" id="CLU_049944_1_0_5"/>
<keyword evidence="9" id="KW-0594">Phospholipid biosynthesis</keyword>
<proteinExistence type="inferred from homology"/>
<evidence type="ECO:0000256" key="11">
    <source>
        <dbReference type="RuleBase" id="RU003750"/>
    </source>
</evidence>
<comment type="caution">
    <text evidence="13">The sequence shown here is derived from an EMBL/GenBank/DDBJ whole genome shotgun (WGS) entry which is preliminary data.</text>
</comment>
<feature type="transmembrane region" description="Helical" evidence="12">
    <location>
        <begin position="229"/>
        <end position="245"/>
    </location>
</feature>
<comment type="similarity">
    <text evidence="2 11">Belongs to the CDP-alcohol phosphatidyltransferase class-I family.</text>
</comment>
<comment type="subcellular location">
    <subcellularLocation>
        <location evidence="1">Membrane</location>
        <topology evidence="1">Multi-pass membrane protein</topology>
    </subcellularLocation>
</comment>
<dbReference type="PATRIC" id="fig|1123069.3.peg.1579"/>
<evidence type="ECO:0000256" key="6">
    <source>
        <dbReference type="ARBA" id="ARBA00022989"/>
    </source>
</evidence>
<evidence type="ECO:0000313" key="13">
    <source>
        <dbReference type="EMBL" id="EPX85890.1"/>
    </source>
</evidence>
<dbReference type="PANTHER" id="PTHR14269">
    <property type="entry name" value="CDP-DIACYLGLYCEROL--GLYCEROL-3-PHOSPHATE 3-PHOSPHATIDYLTRANSFERASE-RELATED"/>
    <property type="match status" value="1"/>
</dbReference>
<dbReference type="InterPro" id="IPR043130">
    <property type="entry name" value="CDP-OH_PTrfase_TM_dom"/>
</dbReference>
<keyword evidence="6 12" id="KW-1133">Transmembrane helix</keyword>
<feature type="transmembrane region" description="Helical" evidence="12">
    <location>
        <begin position="109"/>
        <end position="127"/>
    </location>
</feature>
<dbReference type="PROSITE" id="PS00379">
    <property type="entry name" value="CDP_ALCOHOL_P_TRANSF"/>
    <property type="match status" value="1"/>
</dbReference>
<evidence type="ECO:0000256" key="7">
    <source>
        <dbReference type="ARBA" id="ARBA00023098"/>
    </source>
</evidence>
<evidence type="ECO:0000256" key="4">
    <source>
        <dbReference type="ARBA" id="ARBA00022679"/>
    </source>
</evidence>
<feature type="transmembrane region" description="Helical" evidence="12">
    <location>
        <begin position="148"/>
        <end position="169"/>
    </location>
</feature>
<dbReference type="GO" id="GO:0016020">
    <property type="term" value="C:membrane"/>
    <property type="evidence" value="ECO:0007669"/>
    <property type="project" value="UniProtKB-SubCell"/>
</dbReference>
<dbReference type="AlphaFoldDB" id="S9S6R4"/>
<dbReference type="GO" id="GO:0008654">
    <property type="term" value="P:phospholipid biosynthetic process"/>
    <property type="evidence" value="ECO:0007669"/>
    <property type="project" value="UniProtKB-KW"/>
</dbReference>
<feature type="transmembrane region" description="Helical" evidence="12">
    <location>
        <begin position="20"/>
        <end position="42"/>
    </location>
</feature>
<keyword evidence="8 12" id="KW-0472">Membrane</keyword>
<dbReference type="EMBL" id="AOLV01000012">
    <property type="protein sequence ID" value="EPX85890.1"/>
    <property type="molecule type" value="Genomic_DNA"/>
</dbReference>
<dbReference type="Gene3D" id="1.20.120.1760">
    <property type="match status" value="1"/>
</dbReference>
<evidence type="ECO:0000256" key="10">
    <source>
        <dbReference type="ARBA" id="ARBA00023264"/>
    </source>
</evidence>
<gene>
    <name evidence="13" type="ORF">ruthe_01611</name>
</gene>
<evidence type="ECO:0000256" key="9">
    <source>
        <dbReference type="ARBA" id="ARBA00023209"/>
    </source>
</evidence>
<dbReference type="RefSeq" id="WP_021097700.1">
    <property type="nucleotide sequence ID" value="NZ_KE557320.1"/>
</dbReference>
<evidence type="ECO:0000256" key="12">
    <source>
        <dbReference type="SAM" id="Phobius"/>
    </source>
</evidence>
<dbReference type="InterPro" id="IPR050324">
    <property type="entry name" value="CDP-alcohol_PTase-I"/>
</dbReference>
<sequence>MEPRLPEDAPPDGPSGTMPLWRLLPNLVTVGAICAGLTAIRFAALGDYHLSVLLILVAGALDAVDGRLARLLRSESEIGAELDSLADFVNFGVAPGLTLYFWSLADDRALVWVVVLVLAIACVLRLARFNVGARRPKEERDDSHFVGVPAPAGAALALVPIYLSAVWPGLPRPPLVIEAYVLLVAYLMISRIPTPSTKAMRIPAERAKWVVVGFVAALALVLTFPWVTLLLFCAAYLLVVARAAVRRYRRN</sequence>
<evidence type="ECO:0000256" key="3">
    <source>
        <dbReference type="ARBA" id="ARBA00022516"/>
    </source>
</evidence>
<evidence type="ECO:0000256" key="2">
    <source>
        <dbReference type="ARBA" id="ARBA00010441"/>
    </source>
</evidence>
<dbReference type="STRING" id="1123069.ruthe_01611"/>
<organism evidence="13 14">
    <name type="scientific">Rubellimicrobium thermophilum DSM 16684</name>
    <dbReference type="NCBI Taxonomy" id="1123069"/>
    <lineage>
        <taxon>Bacteria</taxon>
        <taxon>Pseudomonadati</taxon>
        <taxon>Pseudomonadota</taxon>
        <taxon>Alphaproteobacteria</taxon>
        <taxon>Rhodobacterales</taxon>
        <taxon>Roseobacteraceae</taxon>
        <taxon>Rubellimicrobium</taxon>
    </lineage>
</organism>
<keyword evidence="14" id="KW-1185">Reference proteome</keyword>
<dbReference type="GO" id="GO:0003882">
    <property type="term" value="F:CDP-diacylglycerol-serine O-phosphatidyltransferase activity"/>
    <property type="evidence" value="ECO:0007669"/>
    <property type="project" value="UniProtKB-EC"/>
</dbReference>
<dbReference type="PANTHER" id="PTHR14269:SF61">
    <property type="entry name" value="CDP-DIACYLGLYCEROL--SERINE O-PHOSPHATIDYLTRANSFERASE"/>
    <property type="match status" value="1"/>
</dbReference>